<evidence type="ECO:0000256" key="1">
    <source>
        <dbReference type="SAM" id="MobiDB-lite"/>
    </source>
</evidence>
<protein>
    <submittedName>
        <fullName evidence="2">Unannotated protein</fullName>
    </submittedName>
</protein>
<feature type="region of interest" description="Disordered" evidence="1">
    <location>
        <begin position="87"/>
        <end position="112"/>
    </location>
</feature>
<name>A0A6J7IN13_9ZZZZ</name>
<proteinExistence type="predicted"/>
<gene>
    <name evidence="2" type="ORF">UFOPK3472_04150</name>
</gene>
<evidence type="ECO:0000313" key="2">
    <source>
        <dbReference type="EMBL" id="CAB4932161.1"/>
    </source>
</evidence>
<dbReference type="EMBL" id="CAFBLX010000489">
    <property type="protein sequence ID" value="CAB4932161.1"/>
    <property type="molecule type" value="Genomic_DNA"/>
</dbReference>
<accession>A0A6J7IN13</accession>
<dbReference type="AlphaFoldDB" id="A0A6J7IN13"/>
<reference evidence="2" key="1">
    <citation type="submission" date="2020-05" db="EMBL/GenBank/DDBJ databases">
        <authorList>
            <person name="Chiriac C."/>
            <person name="Salcher M."/>
            <person name="Ghai R."/>
            <person name="Kavagutti S V."/>
        </authorList>
    </citation>
    <scope>NUCLEOTIDE SEQUENCE</scope>
</reference>
<organism evidence="2">
    <name type="scientific">freshwater metagenome</name>
    <dbReference type="NCBI Taxonomy" id="449393"/>
    <lineage>
        <taxon>unclassified sequences</taxon>
        <taxon>metagenomes</taxon>
        <taxon>ecological metagenomes</taxon>
    </lineage>
</organism>
<sequence length="237" mass="26151">MSWCCGNCSKLRVKPHVISSGQLEPRGSARPSSACWRAQPMTLGSRRRRSRANSIFALKRLPLPSTSSSAAASSAAVPRAVVDHLTSQSPIRDELPSTPHGHRSSPSMSPLTCSSQRMQRALLPHSSPNCVRTWPRPDQRQRLADDVVEAAAAIVDHRHIAATQRRHRAINSTDTTIAQKGRVRCVVCLKRSLVTHRLTRRVNACGRTAARVDTRIQAVARHLDTSTRRLALFVDEV</sequence>